<reference evidence="15" key="3">
    <citation type="submission" date="2025-09" db="UniProtKB">
        <authorList>
            <consortium name="Ensembl"/>
        </authorList>
    </citation>
    <scope>IDENTIFICATION</scope>
</reference>
<dbReference type="PRINTS" id="PR02086">
    <property type="entry name" value="PUTNUCHARBI1"/>
</dbReference>
<evidence type="ECO:0000256" key="1">
    <source>
        <dbReference type="ARBA" id="ARBA00001968"/>
    </source>
</evidence>
<sequence length="369" mass="40961">MHCRLFHYRAMAFALPVWFAVQHELIESGGADGASPGCFDDFDDEALFTTFHLTRPCITFIADNIRLRLKRETTKAPVDAMVMVTLNYYAQGVSSVSVQEKAGINQSDCAEIINTVSKVMATMADQFISFPVTRDARANVAHKIEKFCGIPRVLGVLATAHFKVRASPYEKDAFRSFLNTRGYTSVMSQVMCDCDGNILSVEKCCTGSTCEQEMWDSSFKGREMEEGMHGQYWVIGGRGYSLSTHILTAVSNPTNDKEFSFNQAHAKILDVMRTTLGSIKTRFRCLMQLGFAHEASLDKKADIIKACCVLHNIAKKFSVPAPLMAGKIEPLHPGKQHQAPEVEIKPEALKARQDLINIKFSVAVPSSED</sequence>
<dbReference type="Ensembl" id="ENSMMDT00005012949.1">
    <property type="protein sequence ID" value="ENSMMDP00005012584.1"/>
    <property type="gene ID" value="ENSMMDG00005006610.1"/>
</dbReference>
<dbReference type="GO" id="GO:0046872">
    <property type="term" value="F:metal ion binding"/>
    <property type="evidence" value="ECO:0007669"/>
    <property type="project" value="UniProtKB-KW"/>
</dbReference>
<dbReference type="InterPro" id="IPR027806">
    <property type="entry name" value="HARBI1_dom"/>
</dbReference>
<keyword evidence="6" id="KW-0963">Cytoplasm</keyword>
<evidence type="ECO:0000256" key="4">
    <source>
        <dbReference type="ARBA" id="ARBA00006958"/>
    </source>
</evidence>
<evidence type="ECO:0000256" key="7">
    <source>
        <dbReference type="ARBA" id="ARBA00022722"/>
    </source>
</evidence>
<dbReference type="AlphaFoldDB" id="A0A667XJN8"/>
<dbReference type="GO" id="GO:0004518">
    <property type="term" value="F:nuclease activity"/>
    <property type="evidence" value="ECO:0007669"/>
    <property type="project" value="UniProtKB-KW"/>
</dbReference>
<dbReference type="InterPro" id="IPR026103">
    <property type="entry name" value="HARBI1_animal"/>
</dbReference>
<keyword evidence="13" id="KW-0732">Signal</keyword>
<dbReference type="GO" id="GO:0005634">
    <property type="term" value="C:nucleus"/>
    <property type="evidence" value="ECO:0007669"/>
    <property type="project" value="UniProtKB-SubCell"/>
</dbReference>
<evidence type="ECO:0000313" key="16">
    <source>
        <dbReference type="Proteomes" id="UP000472263"/>
    </source>
</evidence>
<reference evidence="15" key="2">
    <citation type="submission" date="2025-08" db="UniProtKB">
        <authorList>
            <consortium name="Ensembl"/>
        </authorList>
    </citation>
    <scope>IDENTIFICATION</scope>
</reference>
<evidence type="ECO:0000256" key="12">
    <source>
        <dbReference type="ARBA" id="ARBA00045850"/>
    </source>
</evidence>
<evidence type="ECO:0000256" key="5">
    <source>
        <dbReference type="ARBA" id="ARBA00015519"/>
    </source>
</evidence>
<proteinExistence type="inferred from homology"/>
<evidence type="ECO:0000256" key="6">
    <source>
        <dbReference type="ARBA" id="ARBA00022490"/>
    </source>
</evidence>
<comment type="similarity">
    <text evidence="4">Belongs to the HARBI1 family.</text>
</comment>
<feature type="chain" id="PRO_5025625281" description="Putative nuclease HARBI1" evidence="13">
    <location>
        <begin position="23"/>
        <end position="369"/>
    </location>
</feature>
<dbReference type="Proteomes" id="UP000472263">
    <property type="component" value="Chromosome 19"/>
</dbReference>
<organism evidence="15 16">
    <name type="scientific">Myripristis murdjan</name>
    <name type="common">pinecone soldierfish</name>
    <dbReference type="NCBI Taxonomy" id="586833"/>
    <lineage>
        <taxon>Eukaryota</taxon>
        <taxon>Metazoa</taxon>
        <taxon>Chordata</taxon>
        <taxon>Craniata</taxon>
        <taxon>Vertebrata</taxon>
        <taxon>Euteleostomi</taxon>
        <taxon>Actinopterygii</taxon>
        <taxon>Neopterygii</taxon>
        <taxon>Teleostei</taxon>
        <taxon>Neoteleostei</taxon>
        <taxon>Acanthomorphata</taxon>
        <taxon>Holocentriformes</taxon>
        <taxon>Holocentridae</taxon>
        <taxon>Myripristis</taxon>
    </lineage>
</organism>
<name>A0A667XJN8_9TELE</name>
<dbReference type="InterPro" id="IPR045249">
    <property type="entry name" value="HARBI1-like"/>
</dbReference>
<dbReference type="GO" id="GO:0016787">
    <property type="term" value="F:hydrolase activity"/>
    <property type="evidence" value="ECO:0007669"/>
    <property type="project" value="UniProtKB-KW"/>
</dbReference>
<evidence type="ECO:0000313" key="15">
    <source>
        <dbReference type="Ensembl" id="ENSMMDP00005012584.1"/>
    </source>
</evidence>
<dbReference type="OrthoDB" id="9946389at2759"/>
<dbReference type="PANTHER" id="PTHR22930:SF252">
    <property type="entry name" value="NUCLEASE HARBI1-RELATED"/>
    <property type="match status" value="1"/>
</dbReference>
<evidence type="ECO:0000256" key="3">
    <source>
        <dbReference type="ARBA" id="ARBA00004496"/>
    </source>
</evidence>
<evidence type="ECO:0000256" key="2">
    <source>
        <dbReference type="ARBA" id="ARBA00004123"/>
    </source>
</evidence>
<comment type="cofactor">
    <cofactor evidence="1">
        <name>a divalent metal cation</name>
        <dbReference type="ChEBI" id="CHEBI:60240"/>
    </cofactor>
</comment>
<protein>
    <recommendedName>
        <fullName evidence="5">Putative nuclease HARBI1</fullName>
    </recommendedName>
    <alternativeName>
        <fullName evidence="11">Harbinger transposase-derived nuclease</fullName>
    </alternativeName>
</protein>
<dbReference type="GeneTree" id="ENSGT00940000167839"/>
<evidence type="ECO:0000256" key="8">
    <source>
        <dbReference type="ARBA" id="ARBA00022723"/>
    </source>
</evidence>
<dbReference type="Pfam" id="PF13359">
    <property type="entry name" value="DDE_Tnp_4"/>
    <property type="match status" value="1"/>
</dbReference>
<keyword evidence="16" id="KW-1185">Reference proteome</keyword>
<evidence type="ECO:0000256" key="13">
    <source>
        <dbReference type="SAM" id="SignalP"/>
    </source>
</evidence>
<dbReference type="PANTHER" id="PTHR22930">
    <property type="match status" value="1"/>
</dbReference>
<reference evidence="15" key="1">
    <citation type="submission" date="2019-06" db="EMBL/GenBank/DDBJ databases">
        <authorList>
            <consortium name="Wellcome Sanger Institute Data Sharing"/>
        </authorList>
    </citation>
    <scope>NUCLEOTIDE SEQUENCE [LARGE SCALE GENOMIC DNA]</scope>
</reference>
<evidence type="ECO:0000256" key="10">
    <source>
        <dbReference type="ARBA" id="ARBA00023242"/>
    </source>
</evidence>
<accession>A0A667XJN8</accession>
<evidence type="ECO:0000259" key="14">
    <source>
        <dbReference type="Pfam" id="PF13359"/>
    </source>
</evidence>
<keyword evidence="8" id="KW-0479">Metal-binding</keyword>
<keyword evidence="7" id="KW-0540">Nuclease</keyword>
<keyword evidence="10" id="KW-0539">Nucleus</keyword>
<keyword evidence="9" id="KW-0378">Hydrolase</keyword>
<evidence type="ECO:0000256" key="11">
    <source>
        <dbReference type="ARBA" id="ARBA00030126"/>
    </source>
</evidence>
<comment type="subcellular location">
    <subcellularLocation>
        <location evidence="3">Cytoplasm</location>
    </subcellularLocation>
    <subcellularLocation>
        <location evidence="2">Nucleus</location>
    </subcellularLocation>
</comment>
<comment type="function">
    <text evidence="12">Transposase-derived protein that may have nuclease activity. Does not have transposase activity.</text>
</comment>
<dbReference type="InParanoid" id="A0A667XJN8"/>
<gene>
    <name evidence="15" type="primary">si:dkey-197c15.6</name>
</gene>
<feature type="domain" description="DDE Tnp4" evidence="14">
    <location>
        <begin position="161"/>
        <end position="312"/>
    </location>
</feature>
<dbReference type="GO" id="GO:0005737">
    <property type="term" value="C:cytoplasm"/>
    <property type="evidence" value="ECO:0007669"/>
    <property type="project" value="UniProtKB-SubCell"/>
</dbReference>
<feature type="signal peptide" evidence="13">
    <location>
        <begin position="1"/>
        <end position="22"/>
    </location>
</feature>
<evidence type="ECO:0000256" key="9">
    <source>
        <dbReference type="ARBA" id="ARBA00022801"/>
    </source>
</evidence>